<dbReference type="InterPro" id="IPR016181">
    <property type="entry name" value="Acyl_CoA_acyltransferase"/>
</dbReference>
<organism evidence="2">
    <name type="scientific">marine metagenome</name>
    <dbReference type="NCBI Taxonomy" id="408172"/>
    <lineage>
        <taxon>unclassified sequences</taxon>
        <taxon>metagenomes</taxon>
        <taxon>ecological metagenomes</taxon>
    </lineage>
</organism>
<dbReference type="PROSITE" id="PS51186">
    <property type="entry name" value="GNAT"/>
    <property type="match status" value="1"/>
</dbReference>
<feature type="non-terminal residue" evidence="2">
    <location>
        <position position="165"/>
    </location>
</feature>
<dbReference type="GO" id="GO:0034069">
    <property type="term" value="F:aminoglycoside N-acetyltransferase activity"/>
    <property type="evidence" value="ECO:0007669"/>
    <property type="project" value="TreeGrafter"/>
</dbReference>
<sequence>MDETTTVGDREVTVRHLQAADRPDVERMITEAFPQAVQTNPKALDILDQEPWYDPEHVLVAEVDGSVVSHVGIRAGLLCFSGIGVPAGLVGTVCTATAVRGKGIGSLLMRASFEHMQKRRLALSSLHTSPERFDFYRRLGYRKAIIETPRLRLPLANLNLDDDAA</sequence>
<dbReference type="InterPro" id="IPR000182">
    <property type="entry name" value="GNAT_dom"/>
</dbReference>
<evidence type="ECO:0000313" key="2">
    <source>
        <dbReference type="EMBL" id="SVD52552.1"/>
    </source>
</evidence>
<dbReference type="SUPFAM" id="SSF55729">
    <property type="entry name" value="Acyl-CoA N-acyltransferases (Nat)"/>
    <property type="match status" value="1"/>
</dbReference>
<dbReference type="CDD" id="cd04301">
    <property type="entry name" value="NAT_SF"/>
    <property type="match status" value="1"/>
</dbReference>
<dbReference type="PANTHER" id="PTHR37817:SF1">
    <property type="entry name" value="N-ACETYLTRANSFERASE EIS"/>
    <property type="match status" value="1"/>
</dbReference>
<protein>
    <recommendedName>
        <fullName evidence="1">N-acetyltransferase domain-containing protein</fullName>
    </recommendedName>
</protein>
<dbReference type="AlphaFoldDB" id="A0A382W161"/>
<proteinExistence type="predicted"/>
<dbReference type="GO" id="GO:0030649">
    <property type="term" value="P:aminoglycoside antibiotic catabolic process"/>
    <property type="evidence" value="ECO:0007669"/>
    <property type="project" value="TreeGrafter"/>
</dbReference>
<dbReference type="PANTHER" id="PTHR37817">
    <property type="entry name" value="N-ACETYLTRANSFERASE EIS"/>
    <property type="match status" value="1"/>
</dbReference>
<accession>A0A382W161</accession>
<feature type="domain" description="N-acetyltransferase" evidence="1">
    <location>
        <begin position="12"/>
        <end position="161"/>
    </location>
</feature>
<dbReference type="Gene3D" id="3.40.630.30">
    <property type="match status" value="1"/>
</dbReference>
<dbReference type="Pfam" id="PF13527">
    <property type="entry name" value="Acetyltransf_9"/>
    <property type="match status" value="1"/>
</dbReference>
<dbReference type="EMBL" id="UINC01156246">
    <property type="protein sequence ID" value="SVD52552.1"/>
    <property type="molecule type" value="Genomic_DNA"/>
</dbReference>
<dbReference type="InterPro" id="IPR051554">
    <property type="entry name" value="Acetyltransferase_Eis"/>
</dbReference>
<gene>
    <name evidence="2" type="ORF">METZ01_LOCUS405406</name>
</gene>
<evidence type="ECO:0000259" key="1">
    <source>
        <dbReference type="PROSITE" id="PS51186"/>
    </source>
</evidence>
<reference evidence="2" key="1">
    <citation type="submission" date="2018-05" db="EMBL/GenBank/DDBJ databases">
        <authorList>
            <person name="Lanie J.A."/>
            <person name="Ng W.-L."/>
            <person name="Kazmierczak K.M."/>
            <person name="Andrzejewski T.M."/>
            <person name="Davidsen T.M."/>
            <person name="Wayne K.J."/>
            <person name="Tettelin H."/>
            <person name="Glass J.I."/>
            <person name="Rusch D."/>
            <person name="Podicherti R."/>
            <person name="Tsui H.-C.T."/>
            <person name="Winkler M.E."/>
        </authorList>
    </citation>
    <scope>NUCLEOTIDE SEQUENCE</scope>
</reference>
<name>A0A382W161_9ZZZZ</name>